<proteinExistence type="predicted"/>
<protein>
    <submittedName>
        <fullName evidence="1">Uncharacterized protein</fullName>
    </submittedName>
</protein>
<reference evidence="2" key="1">
    <citation type="submission" date="2017-09" db="EMBL/GenBank/DDBJ databases">
        <title>Depth-based differentiation of microbial function through sediment-hosted aquifers and enrichment of novel symbionts in the deep terrestrial subsurface.</title>
        <authorList>
            <person name="Probst A.J."/>
            <person name="Ladd B."/>
            <person name="Jarett J.K."/>
            <person name="Geller-Mcgrath D.E."/>
            <person name="Sieber C.M.K."/>
            <person name="Emerson J.B."/>
            <person name="Anantharaman K."/>
            <person name="Thomas B.C."/>
            <person name="Malmstrom R."/>
            <person name="Stieglmeier M."/>
            <person name="Klingl A."/>
            <person name="Woyke T."/>
            <person name="Ryan C.M."/>
            <person name="Banfield J.F."/>
        </authorList>
    </citation>
    <scope>NUCLEOTIDE SEQUENCE [LARGE SCALE GENOMIC DNA]</scope>
</reference>
<sequence length="94" mass="10951">MKSKKYKSYLMGAIQVQDADLTKLDIVIEHVENSTSKMLTIPYSSLEQYKRLIREKLSNGFWTDIVGTDLIYFIFKMPDGTLIEHEYSKKIALQ</sequence>
<comment type="caution">
    <text evidence="1">The sequence shown here is derived from an EMBL/GenBank/DDBJ whole genome shotgun (WGS) entry which is preliminary data.</text>
</comment>
<dbReference type="Proteomes" id="UP000229554">
    <property type="component" value="Unassembled WGS sequence"/>
</dbReference>
<dbReference type="AlphaFoldDB" id="A0A2M8KT68"/>
<dbReference type="EMBL" id="PFED01000047">
    <property type="protein sequence ID" value="PJE63134.1"/>
    <property type="molecule type" value="Genomic_DNA"/>
</dbReference>
<gene>
    <name evidence="1" type="ORF">COU88_01175</name>
</gene>
<name>A0A2M8KT68_9BACT</name>
<evidence type="ECO:0000313" key="2">
    <source>
        <dbReference type="Proteomes" id="UP000229554"/>
    </source>
</evidence>
<organism evidence="1 2">
    <name type="scientific">Candidatus Roizmanbacteria bacterium CG10_big_fil_rev_8_21_14_0_10_39_6</name>
    <dbReference type="NCBI Taxonomy" id="1974853"/>
    <lineage>
        <taxon>Bacteria</taxon>
        <taxon>Candidatus Roizmaniibacteriota</taxon>
    </lineage>
</organism>
<evidence type="ECO:0000313" key="1">
    <source>
        <dbReference type="EMBL" id="PJE63134.1"/>
    </source>
</evidence>
<accession>A0A2M8KT68</accession>